<dbReference type="EMBL" id="BLLF01000963">
    <property type="protein sequence ID" value="GFH16216.1"/>
    <property type="molecule type" value="Genomic_DNA"/>
</dbReference>
<accession>A0A699ZAF7</accession>
<dbReference type="Proteomes" id="UP000485058">
    <property type="component" value="Unassembled WGS sequence"/>
</dbReference>
<protein>
    <submittedName>
        <fullName evidence="2">Uncharacterized protein</fullName>
    </submittedName>
</protein>
<gene>
    <name evidence="2" type="ORF">HaLaN_12596</name>
</gene>
<evidence type="ECO:0000256" key="1">
    <source>
        <dbReference type="SAM" id="MobiDB-lite"/>
    </source>
</evidence>
<dbReference type="AlphaFoldDB" id="A0A699ZAF7"/>
<organism evidence="2 3">
    <name type="scientific">Haematococcus lacustris</name>
    <name type="common">Green alga</name>
    <name type="synonym">Haematococcus pluvialis</name>
    <dbReference type="NCBI Taxonomy" id="44745"/>
    <lineage>
        <taxon>Eukaryota</taxon>
        <taxon>Viridiplantae</taxon>
        <taxon>Chlorophyta</taxon>
        <taxon>core chlorophytes</taxon>
        <taxon>Chlorophyceae</taxon>
        <taxon>CS clade</taxon>
        <taxon>Chlamydomonadales</taxon>
        <taxon>Haematococcaceae</taxon>
        <taxon>Haematococcus</taxon>
    </lineage>
</organism>
<reference evidence="2 3" key="1">
    <citation type="submission" date="2020-02" db="EMBL/GenBank/DDBJ databases">
        <title>Draft genome sequence of Haematococcus lacustris strain NIES-144.</title>
        <authorList>
            <person name="Morimoto D."/>
            <person name="Nakagawa S."/>
            <person name="Yoshida T."/>
            <person name="Sawayama S."/>
        </authorList>
    </citation>
    <scope>NUCLEOTIDE SEQUENCE [LARGE SCALE GENOMIC DNA]</scope>
    <source>
        <strain evidence="2 3">NIES-144</strain>
    </source>
</reference>
<feature type="non-terminal residue" evidence="2">
    <location>
        <position position="135"/>
    </location>
</feature>
<name>A0A699ZAF7_HAELA</name>
<evidence type="ECO:0000313" key="3">
    <source>
        <dbReference type="Proteomes" id="UP000485058"/>
    </source>
</evidence>
<evidence type="ECO:0000313" key="2">
    <source>
        <dbReference type="EMBL" id="GFH16216.1"/>
    </source>
</evidence>
<feature type="non-terminal residue" evidence="2">
    <location>
        <position position="1"/>
    </location>
</feature>
<keyword evidence="3" id="KW-1185">Reference proteome</keyword>
<proteinExistence type="predicted"/>
<sequence length="135" mass="14006">MRSPSSTAPPLITLQQLVDLFQSVSERTKTSGRMNAIERYQADITTFRLPKLDVTGSGAGSGISGNSATAPTVPCDPTTAPNSSLDAGCNASRHDNDRPSRVSTQGASGGPLGEGLLQTESSCWPMLADANAAER</sequence>
<comment type="caution">
    <text evidence="2">The sequence shown here is derived from an EMBL/GenBank/DDBJ whole genome shotgun (WGS) entry which is preliminary data.</text>
</comment>
<feature type="region of interest" description="Disordered" evidence="1">
    <location>
        <begin position="53"/>
        <end position="135"/>
    </location>
</feature>